<feature type="compositionally biased region" description="Polar residues" evidence="1">
    <location>
        <begin position="441"/>
        <end position="461"/>
    </location>
</feature>
<feature type="compositionally biased region" description="Basic and acidic residues" evidence="1">
    <location>
        <begin position="463"/>
        <end position="472"/>
    </location>
</feature>
<feature type="region of interest" description="Disordered" evidence="1">
    <location>
        <begin position="344"/>
        <end position="367"/>
    </location>
</feature>
<accession>X6LLD0</accession>
<dbReference type="Proteomes" id="UP000023152">
    <property type="component" value="Unassembled WGS sequence"/>
</dbReference>
<keyword evidence="3" id="KW-1185">Reference proteome</keyword>
<gene>
    <name evidence="2" type="ORF">RFI_34655</name>
</gene>
<dbReference type="AlphaFoldDB" id="X6LLD0"/>
<feature type="region of interest" description="Disordered" evidence="1">
    <location>
        <begin position="76"/>
        <end position="96"/>
    </location>
</feature>
<feature type="region of interest" description="Disordered" evidence="1">
    <location>
        <begin position="543"/>
        <end position="578"/>
    </location>
</feature>
<protein>
    <submittedName>
        <fullName evidence="2">Uncharacterized protein</fullName>
    </submittedName>
</protein>
<evidence type="ECO:0000256" key="1">
    <source>
        <dbReference type="SAM" id="MobiDB-lite"/>
    </source>
</evidence>
<feature type="non-terminal residue" evidence="2">
    <location>
        <position position="655"/>
    </location>
</feature>
<feature type="region of interest" description="Disordered" evidence="1">
    <location>
        <begin position="438"/>
        <end position="497"/>
    </location>
</feature>
<name>X6LLD0_RETFI</name>
<feature type="compositionally biased region" description="Low complexity" evidence="1">
    <location>
        <begin position="484"/>
        <end position="496"/>
    </location>
</feature>
<dbReference type="Gene3D" id="3.40.50.300">
    <property type="entry name" value="P-loop containing nucleotide triphosphate hydrolases"/>
    <property type="match status" value="1"/>
</dbReference>
<evidence type="ECO:0000313" key="3">
    <source>
        <dbReference type="Proteomes" id="UP000023152"/>
    </source>
</evidence>
<organism evidence="2 3">
    <name type="scientific">Reticulomyxa filosa</name>
    <dbReference type="NCBI Taxonomy" id="46433"/>
    <lineage>
        <taxon>Eukaryota</taxon>
        <taxon>Sar</taxon>
        <taxon>Rhizaria</taxon>
        <taxon>Retaria</taxon>
        <taxon>Foraminifera</taxon>
        <taxon>Monothalamids</taxon>
        <taxon>Reticulomyxidae</taxon>
        <taxon>Reticulomyxa</taxon>
    </lineage>
</organism>
<evidence type="ECO:0000313" key="2">
    <source>
        <dbReference type="EMBL" id="ETO02758.1"/>
    </source>
</evidence>
<dbReference type="InterPro" id="IPR027417">
    <property type="entry name" value="P-loop_NTPase"/>
</dbReference>
<dbReference type="EMBL" id="ASPP01034979">
    <property type="protein sequence ID" value="ETO02758.1"/>
    <property type="molecule type" value="Genomic_DNA"/>
</dbReference>
<reference evidence="2 3" key="1">
    <citation type="journal article" date="2013" name="Curr. Biol.">
        <title>The Genome of the Foraminiferan Reticulomyxa filosa.</title>
        <authorList>
            <person name="Glockner G."/>
            <person name="Hulsmann N."/>
            <person name="Schleicher M."/>
            <person name="Noegel A.A."/>
            <person name="Eichinger L."/>
            <person name="Gallinger C."/>
            <person name="Pawlowski J."/>
            <person name="Sierra R."/>
            <person name="Euteneuer U."/>
            <person name="Pillet L."/>
            <person name="Moustafa A."/>
            <person name="Platzer M."/>
            <person name="Groth M."/>
            <person name="Szafranski K."/>
            <person name="Schliwa M."/>
        </authorList>
    </citation>
    <scope>NUCLEOTIDE SEQUENCE [LARGE SCALE GENOMIC DNA]</scope>
</reference>
<comment type="caution">
    <text evidence="2">The sequence shown here is derived from an EMBL/GenBank/DDBJ whole genome shotgun (WGS) entry which is preliminary data.</text>
</comment>
<feature type="compositionally biased region" description="Polar residues" evidence="1">
    <location>
        <begin position="564"/>
        <end position="578"/>
    </location>
</feature>
<sequence>MEKPVETKVVVASHVYADKENSDNSTIENAQLVRTIDRLNHTLKQRKKSDAEAKIEKLAQKGKDFNILEKLVKKTDPDQKLAKKSQSSGRTPDKKMAPFQDISAAIINNEIQCRGGFSMSTRYHHNTNTNFPKVKVKSNHVYKASNSQTNTGKSETKGNPKWIFPNEKNQQVIATPPPPPPQHEIKRTSLMDNLEGNAHRQSWSPIQAMQSQPLSPYSNGQRVTKPADTVEAGDYSSAHSPLLQIPPRGGQIQASPCDKSFLIGQSFTAAPSDSFIEWETSTKGQMESEHQNIGAMENKLKLEMESEHVTKCGGRQTARQMTQFDPPSDIPKQMHCSSSAVFPQQIADGSNHPSSPPPTTQVTTKQSQLLQLAEQQVRLMNKGPHARPGQNHIHSSNTYVLETPKTPNGESNTRLPENVIRSNTSIIEVPKSSIGELNMRPSGNSIRSNSYILKPPTTLSGELNKRPSENDIRSNTYISKVPKSSSSESNTRPSENSIRRLAQKWGEYCAFFETSAKDEVNNEEAFFEVVRKIRLIEGVNGGIKQKRKQVKTSQSEEQVKKETAGNTDGATAPPSSTPIVWNFQVLGEEIGKRTPTVIQPIDTSSCGRPQQQQQYQFEKSEIDEAKSNRSDTNANHSIQLAVPVENRSNVTDGLI</sequence>
<proteinExistence type="predicted"/>